<name>A0A8T7M835_9CHLR</name>
<dbReference type="GO" id="GO:0005829">
    <property type="term" value="C:cytosol"/>
    <property type="evidence" value="ECO:0007669"/>
    <property type="project" value="TreeGrafter"/>
</dbReference>
<dbReference type="Gene3D" id="3.40.140.20">
    <property type="match status" value="2"/>
</dbReference>
<dbReference type="RefSeq" id="WP_341470143.1">
    <property type="nucleotide sequence ID" value="NZ_CP128400.1"/>
</dbReference>
<keyword evidence="5 10" id="KW-0658">Purine biosynthesis</keyword>
<dbReference type="FunFam" id="3.40.140.20:FF:000002">
    <property type="entry name" value="Bifunctional purine biosynthesis protein PurH"/>
    <property type="match status" value="1"/>
</dbReference>
<feature type="domain" description="MGS-like" evidence="11">
    <location>
        <begin position="1"/>
        <end position="150"/>
    </location>
</feature>
<dbReference type="PROSITE" id="PS51855">
    <property type="entry name" value="MGS"/>
    <property type="match status" value="1"/>
</dbReference>
<dbReference type="HAMAP" id="MF_00139">
    <property type="entry name" value="PurH"/>
    <property type="match status" value="1"/>
</dbReference>
<evidence type="ECO:0000259" key="11">
    <source>
        <dbReference type="PROSITE" id="PS51855"/>
    </source>
</evidence>
<dbReference type="InterPro" id="IPR011607">
    <property type="entry name" value="MGS-like_dom"/>
</dbReference>
<comment type="pathway">
    <text evidence="2 10">Purine metabolism; IMP biosynthesis via de novo pathway; 5-formamido-1-(5-phospho-D-ribosyl)imidazole-4-carboxamide from 5-amino-1-(5-phospho-D-ribosyl)imidazole-4-carboxamide (10-formyl THF route): step 1/1.</text>
</comment>
<proteinExistence type="inferred from homology"/>
<gene>
    <name evidence="10 12" type="primary">purH</name>
    <name evidence="12" type="ORF">HXX08_20815</name>
    <name evidence="13" type="ORF">OZ401_003846</name>
</gene>
<dbReference type="FunFam" id="3.40.140.20:FF:000001">
    <property type="entry name" value="Bifunctional purine biosynthesis protein PurH"/>
    <property type="match status" value="1"/>
</dbReference>
<evidence type="ECO:0000256" key="1">
    <source>
        <dbReference type="ARBA" id="ARBA00004844"/>
    </source>
</evidence>
<dbReference type="EMBL" id="JACATZ010000003">
    <property type="protein sequence ID" value="NWJ48305.1"/>
    <property type="molecule type" value="Genomic_DNA"/>
</dbReference>
<dbReference type="InterPro" id="IPR024051">
    <property type="entry name" value="AICAR_Tfase_dup_dom_sf"/>
</dbReference>
<evidence type="ECO:0000313" key="15">
    <source>
        <dbReference type="Proteomes" id="UP001431572"/>
    </source>
</evidence>
<dbReference type="PIRSF" id="PIRSF000414">
    <property type="entry name" value="AICARFT_IMPCHas"/>
    <property type="match status" value="1"/>
</dbReference>
<dbReference type="Gene3D" id="3.40.50.1380">
    <property type="entry name" value="Methylglyoxal synthase-like domain"/>
    <property type="match status" value="1"/>
</dbReference>
<comment type="similarity">
    <text evidence="3 10">Belongs to the PurH family.</text>
</comment>
<keyword evidence="4 10" id="KW-0808">Transferase</keyword>
<dbReference type="SUPFAM" id="SSF53927">
    <property type="entry name" value="Cytidine deaminase-like"/>
    <property type="match status" value="1"/>
</dbReference>
<keyword evidence="15" id="KW-1185">Reference proteome</keyword>
<comment type="pathway">
    <text evidence="1 10">Purine metabolism; IMP biosynthesis via de novo pathway; IMP from 5-formamido-1-(5-phospho-D-ribosyl)imidazole-4-carboxamide: step 1/1.</text>
</comment>
<evidence type="ECO:0000256" key="7">
    <source>
        <dbReference type="ARBA" id="ARBA00023268"/>
    </source>
</evidence>
<dbReference type="CDD" id="cd01421">
    <property type="entry name" value="IMPCH"/>
    <property type="match status" value="1"/>
</dbReference>
<dbReference type="GO" id="GO:0006189">
    <property type="term" value="P:'de novo' IMP biosynthetic process"/>
    <property type="evidence" value="ECO:0007669"/>
    <property type="project" value="UniProtKB-UniRule"/>
</dbReference>
<dbReference type="SMART" id="SM00798">
    <property type="entry name" value="AICARFT_IMPCHas"/>
    <property type="match status" value="1"/>
</dbReference>
<dbReference type="Proteomes" id="UP001431572">
    <property type="component" value="Chromosome 2"/>
</dbReference>
<evidence type="ECO:0000256" key="4">
    <source>
        <dbReference type="ARBA" id="ARBA00022679"/>
    </source>
</evidence>
<dbReference type="EMBL" id="CP128400">
    <property type="protein sequence ID" value="WJW68239.1"/>
    <property type="molecule type" value="Genomic_DNA"/>
</dbReference>
<dbReference type="PANTHER" id="PTHR11692:SF0">
    <property type="entry name" value="BIFUNCTIONAL PURINE BIOSYNTHESIS PROTEIN ATIC"/>
    <property type="match status" value="1"/>
</dbReference>
<dbReference type="SUPFAM" id="SSF52335">
    <property type="entry name" value="Methylglyoxal synthase-like"/>
    <property type="match status" value="1"/>
</dbReference>
<dbReference type="SMART" id="SM00851">
    <property type="entry name" value="MGS"/>
    <property type="match status" value="1"/>
</dbReference>
<dbReference type="InterPro" id="IPR036914">
    <property type="entry name" value="MGS-like_dom_sf"/>
</dbReference>
<keyword evidence="7 10" id="KW-0511">Multifunctional enzyme</keyword>
<dbReference type="AlphaFoldDB" id="A0A8T7M835"/>
<dbReference type="EC" id="2.1.2.3" evidence="10"/>
<dbReference type="Pfam" id="PF02142">
    <property type="entry name" value="MGS"/>
    <property type="match status" value="1"/>
</dbReference>
<dbReference type="Pfam" id="PF01808">
    <property type="entry name" value="AICARFT_IMPCHas"/>
    <property type="match status" value="1"/>
</dbReference>
<comment type="catalytic activity">
    <reaction evidence="9 10">
        <text>IMP + H2O = 5-formamido-1-(5-phospho-D-ribosyl)imidazole-4-carboxamide</text>
        <dbReference type="Rhea" id="RHEA:18445"/>
        <dbReference type="ChEBI" id="CHEBI:15377"/>
        <dbReference type="ChEBI" id="CHEBI:58053"/>
        <dbReference type="ChEBI" id="CHEBI:58467"/>
        <dbReference type="EC" id="3.5.4.10"/>
    </reaction>
</comment>
<evidence type="ECO:0000256" key="5">
    <source>
        <dbReference type="ARBA" id="ARBA00022755"/>
    </source>
</evidence>
<dbReference type="Proteomes" id="UP000521676">
    <property type="component" value="Unassembled WGS sequence"/>
</dbReference>
<evidence type="ECO:0000256" key="2">
    <source>
        <dbReference type="ARBA" id="ARBA00004954"/>
    </source>
</evidence>
<sequence length="525" mass="56702">MPENPSRGRALISVSDKSGIVEFARGLVDAGFEIYSTGGTKNVLSDSEVEVHSITELTNFPEILEGRVKTLHPGIHGGILAKRDKAEHLSDLSEHHISLIDLVVVNLYPFSSTVAKAETTLDIALEDIDIGGVALLRAAAKNFQNVLVVVSPDDYKEVITALAAPPQEGIADNDFRQKLAAKAFQHTASYDTYIAQYLRTKTEHFPERMTVALEKVQDLRYGENPHQIAAFYGWRSSGDQKFTSIATAKQLQGKELSYNNILDADAALAIVRDFSAPTVTVVKHSNPCGLASNSNLQVAYELALAGDAISAYGGIIGVNRTITAELATSISSSFFEVVVAPSFTPEALEVFKKRKNLRLLETGDLSVGSDQIVMNLELRPVLGGFLAQTRDVLAERDIPMQVMTGREPTLEEITNLQFAWRAVKHVKSNAIVLAKNHSIVGMGAGQPSRVDSVKIALSKAGSRASGCVLASDAYFPKVDGVETAVNGGVTAIIQPGGSISDQDVIEVAQKHNITMVFTGRRHFKH</sequence>
<evidence type="ECO:0000256" key="3">
    <source>
        <dbReference type="ARBA" id="ARBA00007667"/>
    </source>
</evidence>
<organism evidence="12 14">
    <name type="scientific">Candidatus Chlorohelix allophototropha</name>
    <dbReference type="NCBI Taxonomy" id="3003348"/>
    <lineage>
        <taxon>Bacteria</taxon>
        <taxon>Bacillati</taxon>
        <taxon>Chloroflexota</taxon>
        <taxon>Chloroflexia</taxon>
        <taxon>Candidatus Chloroheliales</taxon>
        <taxon>Candidatus Chloroheliaceae</taxon>
        <taxon>Candidatus Chlorohelix</taxon>
    </lineage>
</organism>
<evidence type="ECO:0000313" key="12">
    <source>
        <dbReference type="EMBL" id="NWJ48305.1"/>
    </source>
</evidence>
<dbReference type="FunFam" id="3.40.50.1380:FF:000001">
    <property type="entry name" value="Bifunctional purine biosynthesis protein PurH"/>
    <property type="match status" value="1"/>
</dbReference>
<evidence type="ECO:0000313" key="14">
    <source>
        <dbReference type="Proteomes" id="UP000521676"/>
    </source>
</evidence>
<evidence type="ECO:0000256" key="6">
    <source>
        <dbReference type="ARBA" id="ARBA00022801"/>
    </source>
</evidence>
<dbReference type="InterPro" id="IPR002695">
    <property type="entry name" value="PurH-like"/>
</dbReference>
<reference evidence="13" key="2">
    <citation type="journal article" date="2024" name="Nature">
        <title>Anoxygenic phototroph of the Chloroflexota uses a type I reaction centre.</title>
        <authorList>
            <person name="Tsuji J.M."/>
            <person name="Shaw N.A."/>
            <person name="Nagashima S."/>
            <person name="Venkiteswaran J.J."/>
            <person name="Schiff S.L."/>
            <person name="Watanabe T."/>
            <person name="Fukui M."/>
            <person name="Hanada S."/>
            <person name="Tank M."/>
            <person name="Neufeld J.D."/>
        </authorList>
    </citation>
    <scope>NUCLEOTIDE SEQUENCE</scope>
    <source>
        <strain evidence="13">L227-S17</strain>
    </source>
</reference>
<reference evidence="12 14" key="1">
    <citation type="submission" date="2020-06" db="EMBL/GenBank/DDBJ databases">
        <title>Anoxygenic phototrophic Chloroflexota member uses a Type I reaction center.</title>
        <authorList>
            <person name="Tsuji J.M."/>
            <person name="Shaw N.A."/>
            <person name="Nagashima S."/>
            <person name="Venkiteswaran J."/>
            <person name="Schiff S.L."/>
            <person name="Hanada S."/>
            <person name="Tank M."/>
            <person name="Neufeld J.D."/>
        </authorList>
    </citation>
    <scope>NUCLEOTIDE SEQUENCE [LARGE SCALE GENOMIC DNA]</scope>
    <source>
        <strain evidence="12">L227-S17</strain>
    </source>
</reference>
<dbReference type="GO" id="GO:0003937">
    <property type="term" value="F:IMP cyclohydrolase activity"/>
    <property type="evidence" value="ECO:0007669"/>
    <property type="project" value="UniProtKB-UniRule"/>
</dbReference>
<keyword evidence="6 10" id="KW-0378">Hydrolase</keyword>
<comment type="catalytic activity">
    <reaction evidence="8 10">
        <text>(6R)-10-formyltetrahydrofolate + 5-amino-1-(5-phospho-beta-D-ribosyl)imidazole-4-carboxamide = 5-formamido-1-(5-phospho-D-ribosyl)imidazole-4-carboxamide + (6S)-5,6,7,8-tetrahydrofolate</text>
        <dbReference type="Rhea" id="RHEA:22192"/>
        <dbReference type="ChEBI" id="CHEBI:57453"/>
        <dbReference type="ChEBI" id="CHEBI:58467"/>
        <dbReference type="ChEBI" id="CHEBI:58475"/>
        <dbReference type="ChEBI" id="CHEBI:195366"/>
        <dbReference type="EC" id="2.1.2.3"/>
    </reaction>
</comment>
<evidence type="ECO:0000256" key="8">
    <source>
        <dbReference type="ARBA" id="ARBA00050488"/>
    </source>
</evidence>
<protein>
    <recommendedName>
        <fullName evidence="10">Bifunctional purine biosynthesis protein PurH</fullName>
    </recommendedName>
    <domain>
        <recommendedName>
            <fullName evidence="10">Phosphoribosylaminoimidazolecarboxamide formyltransferase</fullName>
            <ecNumber evidence="10">2.1.2.3</ecNumber>
        </recommendedName>
        <alternativeName>
            <fullName evidence="10">AICAR transformylase</fullName>
        </alternativeName>
    </domain>
    <domain>
        <recommendedName>
            <fullName evidence="10">IMP cyclohydrolase</fullName>
            <ecNumber evidence="10">3.5.4.10</ecNumber>
        </recommendedName>
        <alternativeName>
            <fullName evidence="10">ATIC</fullName>
        </alternativeName>
        <alternativeName>
            <fullName evidence="10">IMP synthase</fullName>
        </alternativeName>
        <alternativeName>
            <fullName evidence="10">Inosinicase</fullName>
        </alternativeName>
    </domain>
</protein>
<dbReference type="PANTHER" id="PTHR11692">
    <property type="entry name" value="BIFUNCTIONAL PURINE BIOSYNTHESIS PROTEIN PURH"/>
    <property type="match status" value="1"/>
</dbReference>
<dbReference type="InterPro" id="IPR016193">
    <property type="entry name" value="Cytidine_deaminase-like"/>
</dbReference>
<evidence type="ECO:0000256" key="10">
    <source>
        <dbReference type="HAMAP-Rule" id="MF_00139"/>
    </source>
</evidence>
<dbReference type="NCBIfam" id="NF002049">
    <property type="entry name" value="PRK00881.1"/>
    <property type="match status" value="1"/>
</dbReference>
<evidence type="ECO:0000313" key="13">
    <source>
        <dbReference type="EMBL" id="WJW68239.1"/>
    </source>
</evidence>
<dbReference type="EC" id="3.5.4.10" evidence="10"/>
<dbReference type="NCBIfam" id="TIGR00355">
    <property type="entry name" value="purH"/>
    <property type="match status" value="1"/>
</dbReference>
<evidence type="ECO:0000256" key="9">
    <source>
        <dbReference type="ARBA" id="ARBA00050687"/>
    </source>
</evidence>
<accession>A0A8T7M835</accession>
<dbReference type="GO" id="GO:0004643">
    <property type="term" value="F:phosphoribosylaminoimidazolecarboxamide formyltransferase activity"/>
    <property type="evidence" value="ECO:0007669"/>
    <property type="project" value="UniProtKB-UniRule"/>
</dbReference>
<comment type="domain">
    <text evidence="10">The IMP cyclohydrolase activity resides in the N-terminal region.</text>
</comment>